<dbReference type="RefSeq" id="XP_033677528.1">
    <property type="nucleotide sequence ID" value="XM_033832311.1"/>
</dbReference>
<name>A0A6A6HWD9_9PLEO</name>
<evidence type="ECO:0000313" key="2">
    <source>
        <dbReference type="EMBL" id="KAF2242524.1"/>
    </source>
</evidence>
<organism evidence="2 3">
    <name type="scientific">Trematosphaeria pertusa</name>
    <dbReference type="NCBI Taxonomy" id="390896"/>
    <lineage>
        <taxon>Eukaryota</taxon>
        <taxon>Fungi</taxon>
        <taxon>Dikarya</taxon>
        <taxon>Ascomycota</taxon>
        <taxon>Pezizomycotina</taxon>
        <taxon>Dothideomycetes</taxon>
        <taxon>Pleosporomycetidae</taxon>
        <taxon>Pleosporales</taxon>
        <taxon>Massarineae</taxon>
        <taxon>Trematosphaeriaceae</taxon>
        <taxon>Trematosphaeria</taxon>
    </lineage>
</organism>
<dbReference type="Gene3D" id="3.40.50.450">
    <property type="match status" value="1"/>
</dbReference>
<feature type="compositionally biased region" description="Low complexity" evidence="1">
    <location>
        <begin position="13"/>
        <end position="27"/>
    </location>
</feature>
<evidence type="ECO:0000313" key="3">
    <source>
        <dbReference type="Proteomes" id="UP000800094"/>
    </source>
</evidence>
<dbReference type="OrthoDB" id="2893324at2759"/>
<feature type="region of interest" description="Disordered" evidence="1">
    <location>
        <begin position="1"/>
        <end position="29"/>
    </location>
</feature>
<dbReference type="Proteomes" id="UP000800094">
    <property type="component" value="Unassembled WGS sequence"/>
</dbReference>
<dbReference type="AlphaFoldDB" id="A0A6A6HWD9"/>
<keyword evidence="3" id="KW-1185">Reference proteome</keyword>
<dbReference type="InterPro" id="IPR039470">
    <property type="entry name" value="Nuc_deoxyri_tr2"/>
</dbReference>
<evidence type="ECO:0000256" key="1">
    <source>
        <dbReference type="SAM" id="MobiDB-lite"/>
    </source>
</evidence>
<protein>
    <submittedName>
        <fullName evidence="2">Uncharacterized protein</fullName>
    </submittedName>
</protein>
<dbReference type="SUPFAM" id="SSF52309">
    <property type="entry name" value="N-(deoxy)ribosyltransferase-like"/>
    <property type="match status" value="1"/>
</dbReference>
<sequence>MVPASASSTPQPSHTSLSRSSTTFSKSPVGIAQERVQQLSNHFSRANTMASVPKDDGPVNLDADIPDIHHQLPPLPATLPKRHERFIHCIPPTGSTTRKYSVFLAGTIEMGKAIQWQRHMLHFLQDLPIAVYNPRRGSWNKASTDEELTRNFHTQVVWEKVNLARASVICFFFDHPTKSPVTMMELGEWAASNKVVVCCNSKFWKAKNVHIQCAYHGIPCVETFEELVPLVRAKLRSKGLMLDKQGDRTDDPAKEDPTKLPDVSILERRCPVDIERLKAIEQTLAFQDPEYPDEEPYVEH</sequence>
<dbReference type="Pfam" id="PF15891">
    <property type="entry name" value="Nuc_deoxyri_tr2"/>
    <property type="match status" value="1"/>
</dbReference>
<reference evidence="2" key="1">
    <citation type="journal article" date="2020" name="Stud. Mycol.">
        <title>101 Dothideomycetes genomes: a test case for predicting lifestyles and emergence of pathogens.</title>
        <authorList>
            <person name="Haridas S."/>
            <person name="Albert R."/>
            <person name="Binder M."/>
            <person name="Bloem J."/>
            <person name="Labutti K."/>
            <person name="Salamov A."/>
            <person name="Andreopoulos B."/>
            <person name="Baker S."/>
            <person name="Barry K."/>
            <person name="Bills G."/>
            <person name="Bluhm B."/>
            <person name="Cannon C."/>
            <person name="Castanera R."/>
            <person name="Culley D."/>
            <person name="Daum C."/>
            <person name="Ezra D."/>
            <person name="Gonzalez J."/>
            <person name="Henrissat B."/>
            <person name="Kuo A."/>
            <person name="Liang C."/>
            <person name="Lipzen A."/>
            <person name="Lutzoni F."/>
            <person name="Magnuson J."/>
            <person name="Mondo S."/>
            <person name="Nolan M."/>
            <person name="Ohm R."/>
            <person name="Pangilinan J."/>
            <person name="Park H.-J."/>
            <person name="Ramirez L."/>
            <person name="Alfaro M."/>
            <person name="Sun H."/>
            <person name="Tritt A."/>
            <person name="Yoshinaga Y."/>
            <person name="Zwiers L.-H."/>
            <person name="Turgeon B."/>
            <person name="Goodwin S."/>
            <person name="Spatafora J."/>
            <person name="Crous P."/>
            <person name="Grigoriev I."/>
        </authorList>
    </citation>
    <scope>NUCLEOTIDE SEQUENCE</scope>
    <source>
        <strain evidence="2">CBS 122368</strain>
    </source>
</reference>
<feature type="compositionally biased region" description="Polar residues" evidence="1">
    <location>
        <begin position="1"/>
        <end position="12"/>
    </location>
</feature>
<dbReference type="GeneID" id="54585641"/>
<accession>A0A6A6HWD9</accession>
<gene>
    <name evidence="2" type="ORF">BU26DRAFT_555271</name>
</gene>
<proteinExistence type="predicted"/>
<dbReference type="EMBL" id="ML987207">
    <property type="protein sequence ID" value="KAF2242524.1"/>
    <property type="molecule type" value="Genomic_DNA"/>
</dbReference>